<accession>A0A151GRL5</accession>
<dbReference type="EMBL" id="LAYC01000001">
    <property type="protein sequence ID" value="KYK59764.1"/>
    <property type="molecule type" value="Genomic_DNA"/>
</dbReference>
<protein>
    <submittedName>
        <fullName evidence="2">Uncharacterized protein</fullName>
    </submittedName>
</protein>
<keyword evidence="3" id="KW-1185">Reference proteome</keyword>
<dbReference type="GeneID" id="63713541"/>
<reference evidence="2 3" key="1">
    <citation type="journal article" date="2016" name="Sci. Rep.">
        <title>Insights into Adaptations to a Near-Obligate Nematode Endoparasitic Lifestyle from the Finished Genome of Drechmeria coniospora.</title>
        <authorList>
            <person name="Zhang L."/>
            <person name="Zhou Z."/>
            <person name="Guo Q."/>
            <person name="Fokkens L."/>
            <person name="Miskei M."/>
            <person name="Pocsi I."/>
            <person name="Zhang W."/>
            <person name="Chen M."/>
            <person name="Wang L."/>
            <person name="Sun Y."/>
            <person name="Donzelli B.G."/>
            <person name="Gibson D.M."/>
            <person name="Nelson D.R."/>
            <person name="Luo J.G."/>
            <person name="Rep M."/>
            <person name="Liu H."/>
            <person name="Yang S."/>
            <person name="Wang J."/>
            <person name="Krasnoff S.B."/>
            <person name="Xu Y."/>
            <person name="Molnar I."/>
            <person name="Lin M."/>
        </authorList>
    </citation>
    <scope>NUCLEOTIDE SEQUENCE [LARGE SCALE GENOMIC DNA]</scope>
    <source>
        <strain evidence="2 3">ARSEF 6962</strain>
    </source>
</reference>
<evidence type="ECO:0000256" key="1">
    <source>
        <dbReference type="SAM" id="MobiDB-lite"/>
    </source>
</evidence>
<dbReference type="Proteomes" id="UP000076580">
    <property type="component" value="Chromosome 01"/>
</dbReference>
<evidence type="ECO:0000313" key="3">
    <source>
        <dbReference type="Proteomes" id="UP000076580"/>
    </source>
</evidence>
<dbReference type="RefSeq" id="XP_040659116.1">
    <property type="nucleotide sequence ID" value="XM_040798233.1"/>
</dbReference>
<proteinExistence type="predicted"/>
<sequence>MGMVKCMPSLEQSLDSLEAAANEPSCLASPRLLGERSQSFASPRYVDRPAAELDDSSSAMRALPKVPCEPGRNPTSCTAEQLSDKGWQEAVSEDQEKLSERRRAAGGCWYGKRPNLASPAAGCQDESRQIVAGLTDKPRAMGLLVRHFLDALLSWDEPRGSMAKTCVFLNGPLDRPWAQAAGSGAAEAFIYKKVRPEPLLPSPPLPSFPSLFHCSFLSSCLVETLRGITASKSANGRVAVVLSRLRFSPAIKDAMPRVLYSTSASAMEEEVTSPPSNEAGLATSTAVEAVVTSPTVLDAHMATPVTVDEQGHSQMPWHFEVTATTPWPIEPDDAWSWSVDRAASTPWSAESDSSTPWSAETGVATPATTLAASETATSSPMALERPIDCTCVMTWRTPGDLEGFEWLYDSHCPIPPEMHDEYIPLFTSTLEPGRRVERDPRGGLLVVDVRVIEVPICEHEYYANWSNQ</sequence>
<dbReference type="InParanoid" id="A0A151GRL5"/>
<dbReference type="AlphaFoldDB" id="A0A151GRL5"/>
<evidence type="ECO:0000313" key="2">
    <source>
        <dbReference type="EMBL" id="KYK59764.1"/>
    </source>
</evidence>
<organism evidence="2 3">
    <name type="scientific">Drechmeria coniospora</name>
    <name type="common">Nematophagous fungus</name>
    <name type="synonym">Meria coniospora</name>
    <dbReference type="NCBI Taxonomy" id="98403"/>
    <lineage>
        <taxon>Eukaryota</taxon>
        <taxon>Fungi</taxon>
        <taxon>Dikarya</taxon>
        <taxon>Ascomycota</taxon>
        <taxon>Pezizomycotina</taxon>
        <taxon>Sordariomycetes</taxon>
        <taxon>Hypocreomycetidae</taxon>
        <taxon>Hypocreales</taxon>
        <taxon>Ophiocordycipitaceae</taxon>
        <taxon>Drechmeria</taxon>
    </lineage>
</organism>
<comment type="caution">
    <text evidence="2">The sequence shown here is derived from an EMBL/GenBank/DDBJ whole genome shotgun (WGS) entry which is preliminary data.</text>
</comment>
<gene>
    <name evidence="2" type="ORF">DCS_00898</name>
</gene>
<feature type="region of interest" description="Disordered" evidence="1">
    <location>
        <begin position="38"/>
        <end position="87"/>
    </location>
</feature>
<name>A0A151GRL5_DRECN</name>